<keyword evidence="2" id="KW-1185">Reference proteome</keyword>
<accession>A0A0J8J0R3</accession>
<dbReference type="OrthoDB" id="2361332at2"/>
<dbReference type="PATRIC" id="fig|1430899.3.peg.2645"/>
<dbReference type="AlphaFoldDB" id="A0A0J8J0R3"/>
<comment type="caution">
    <text evidence="1">The sequence shown here is derived from an EMBL/GenBank/DDBJ whole genome shotgun (WGS) entry which is preliminary data.</text>
</comment>
<reference evidence="1 2" key="1">
    <citation type="journal article" date="2015" name="Genome Biol. Evol.">
        <title>Comparative Genomics of Listeria Sensu Lato: Genus-Wide Differences in Evolutionary Dynamics and the Progressive Gain of Complex, Potentially Pathogenicity-Related Traits through Lateral Gene Transfer.</title>
        <authorList>
            <person name="Chiara M."/>
            <person name="Caruso M."/>
            <person name="D'Erchia A.M."/>
            <person name="Manzari C."/>
            <person name="Fraccalvieri R."/>
            <person name="Goffredo E."/>
            <person name="Latorre L."/>
            <person name="Miccolupo A."/>
            <person name="Padalino I."/>
            <person name="Santagada G."/>
            <person name="Chiocco D."/>
            <person name="Pesole G."/>
            <person name="Horner D.S."/>
            <person name="Parisi A."/>
        </authorList>
    </citation>
    <scope>NUCLEOTIDE SEQUENCE [LARGE SCALE GENOMIC DNA]</scope>
    <source>
        <strain evidence="1 2">1991</strain>
    </source>
</reference>
<sequence>MSFNTEGKSAFVYLDVYEKENRVSHKKVAGILSDRKSAMNGELVWGVVGLNLMKPEEVRAKLLVNSAQSEGAIPLKSVLTNQSEQGSAASEPFKNGKIKLGKRYILQYWNRSENGISISEDFFNKEELAKKDQTIILYLIFK</sequence>
<organism evidence="1 2">
    <name type="scientific">Listeria fleischmannii 1991</name>
    <dbReference type="NCBI Taxonomy" id="1430899"/>
    <lineage>
        <taxon>Bacteria</taxon>
        <taxon>Bacillati</taxon>
        <taxon>Bacillota</taxon>
        <taxon>Bacilli</taxon>
        <taxon>Bacillales</taxon>
        <taxon>Listeriaceae</taxon>
        <taxon>Listeria</taxon>
    </lineage>
</organism>
<dbReference type="EMBL" id="AZHO01000038">
    <property type="protein sequence ID" value="KMT57896.1"/>
    <property type="molecule type" value="Genomic_DNA"/>
</dbReference>
<dbReference type="Proteomes" id="UP000052258">
    <property type="component" value="Unassembled WGS sequence"/>
</dbReference>
<evidence type="ECO:0000313" key="2">
    <source>
        <dbReference type="Proteomes" id="UP000052258"/>
    </source>
</evidence>
<proteinExistence type="predicted"/>
<dbReference type="RefSeq" id="WP_007476161.1">
    <property type="nucleotide sequence ID" value="NZ_KQ130623.1"/>
</dbReference>
<evidence type="ECO:0000313" key="1">
    <source>
        <dbReference type="EMBL" id="KMT57896.1"/>
    </source>
</evidence>
<name>A0A0J8J0R3_9LIST</name>
<gene>
    <name evidence="1" type="ORF">X560_2594</name>
</gene>
<protein>
    <submittedName>
        <fullName evidence="1">Uncharacterized protein</fullName>
    </submittedName>
</protein>